<evidence type="ECO:0000256" key="10">
    <source>
        <dbReference type="ARBA" id="ARBA00022918"/>
    </source>
</evidence>
<keyword evidence="5" id="KW-0255">Endonuclease</keyword>
<keyword evidence="10" id="KW-0695">RNA-directed DNA polymerase</keyword>
<sequence length="150" mass="17441">MAAHDYAPREKARDLMMLDVLGPMPLLDIHQNKYMFTLSDHSSAFVFRFPIRTRDHVPTVLNDTFAPINSVFGKSVKFLRTDNAKEYMGQNFKIRLMSRGTQQLSTCPYTPEQNGEDERLNRNLGFIKENVKRIRFILAVCIQVRSLYPQ</sequence>
<dbReference type="GO" id="GO:0003723">
    <property type="term" value="F:RNA binding"/>
    <property type="evidence" value="ECO:0007669"/>
    <property type="project" value="UniProtKB-KW"/>
</dbReference>
<comment type="catalytic activity">
    <reaction evidence="14">
        <text>DNA(n) + a 2'-deoxyribonucleoside 5'-triphosphate = DNA(n+1) + diphosphate</text>
        <dbReference type="Rhea" id="RHEA:22508"/>
        <dbReference type="Rhea" id="RHEA-COMP:17339"/>
        <dbReference type="Rhea" id="RHEA-COMP:17340"/>
        <dbReference type="ChEBI" id="CHEBI:33019"/>
        <dbReference type="ChEBI" id="CHEBI:61560"/>
        <dbReference type="ChEBI" id="CHEBI:173112"/>
        <dbReference type="EC" id="2.7.7.7"/>
    </reaction>
</comment>
<evidence type="ECO:0000256" key="12">
    <source>
        <dbReference type="ARBA" id="ARBA00023172"/>
    </source>
</evidence>
<organism evidence="16 17">
    <name type="scientific">Austropuccinia psidii MF-1</name>
    <dbReference type="NCBI Taxonomy" id="1389203"/>
    <lineage>
        <taxon>Eukaryota</taxon>
        <taxon>Fungi</taxon>
        <taxon>Dikarya</taxon>
        <taxon>Basidiomycota</taxon>
        <taxon>Pucciniomycotina</taxon>
        <taxon>Pucciniomycetes</taxon>
        <taxon>Pucciniales</taxon>
        <taxon>Sphaerophragmiaceae</taxon>
        <taxon>Austropuccinia</taxon>
    </lineage>
</organism>
<dbReference type="InterPro" id="IPR001584">
    <property type="entry name" value="Integrase_cat-core"/>
</dbReference>
<evidence type="ECO:0000256" key="13">
    <source>
        <dbReference type="ARBA" id="ARBA00048173"/>
    </source>
</evidence>
<reference evidence="16" key="1">
    <citation type="submission" date="2021-03" db="EMBL/GenBank/DDBJ databases">
        <title>Draft genome sequence of rust myrtle Austropuccinia psidii MF-1, a brazilian biotype.</title>
        <authorList>
            <person name="Quecine M.C."/>
            <person name="Pachon D.M.R."/>
            <person name="Bonatelli M.L."/>
            <person name="Correr F.H."/>
            <person name="Franceschini L.M."/>
            <person name="Leite T.F."/>
            <person name="Margarido G.R.A."/>
            <person name="Almeida C.A."/>
            <person name="Ferrarezi J.A."/>
            <person name="Labate C.A."/>
        </authorList>
    </citation>
    <scope>NUCLEOTIDE SEQUENCE</scope>
    <source>
        <strain evidence="16">MF-1</strain>
    </source>
</reference>
<evidence type="ECO:0000256" key="1">
    <source>
        <dbReference type="ARBA" id="ARBA00022578"/>
    </source>
</evidence>
<keyword evidence="9" id="KW-0229">DNA integration</keyword>
<dbReference type="EMBL" id="AVOT02005718">
    <property type="protein sequence ID" value="MBW0479793.1"/>
    <property type="molecule type" value="Genomic_DNA"/>
</dbReference>
<keyword evidence="3" id="KW-0540">Nuclease</keyword>
<dbReference type="PANTHER" id="PTHR42648">
    <property type="entry name" value="TRANSPOSASE, PUTATIVE-RELATED"/>
    <property type="match status" value="1"/>
</dbReference>
<dbReference type="GO" id="GO:0015074">
    <property type="term" value="P:DNA integration"/>
    <property type="evidence" value="ECO:0007669"/>
    <property type="project" value="UniProtKB-KW"/>
</dbReference>
<evidence type="ECO:0000256" key="5">
    <source>
        <dbReference type="ARBA" id="ARBA00022759"/>
    </source>
</evidence>
<evidence type="ECO:0000256" key="11">
    <source>
        <dbReference type="ARBA" id="ARBA00022932"/>
    </source>
</evidence>
<dbReference type="OrthoDB" id="3243429at2759"/>
<evidence type="ECO:0000256" key="9">
    <source>
        <dbReference type="ARBA" id="ARBA00022908"/>
    </source>
</evidence>
<keyword evidence="7" id="KW-0460">Magnesium</keyword>
<comment type="catalytic activity">
    <reaction evidence="13">
        <text>DNA(n) + a 2'-deoxyribonucleoside 5'-triphosphate = DNA(n+1) + diphosphate</text>
        <dbReference type="Rhea" id="RHEA:22508"/>
        <dbReference type="Rhea" id="RHEA-COMP:17339"/>
        <dbReference type="Rhea" id="RHEA-COMP:17340"/>
        <dbReference type="ChEBI" id="CHEBI:33019"/>
        <dbReference type="ChEBI" id="CHEBI:61560"/>
        <dbReference type="ChEBI" id="CHEBI:173112"/>
        <dbReference type="EC" id="2.7.7.49"/>
    </reaction>
</comment>
<protein>
    <recommendedName>
        <fullName evidence="15">Integrase catalytic domain-containing protein</fullName>
    </recommendedName>
</protein>
<evidence type="ECO:0000256" key="14">
    <source>
        <dbReference type="ARBA" id="ARBA00049244"/>
    </source>
</evidence>
<keyword evidence="8" id="KW-0694">RNA-binding</keyword>
<dbReference type="InterPro" id="IPR036397">
    <property type="entry name" value="RNaseH_sf"/>
</dbReference>
<keyword evidence="11" id="KW-0808">Transferase</keyword>
<dbReference type="PANTHER" id="PTHR42648:SF11">
    <property type="entry name" value="TRANSPOSON TY4-P GAG-POL POLYPROTEIN"/>
    <property type="match status" value="1"/>
</dbReference>
<dbReference type="GO" id="GO:0005634">
    <property type="term" value="C:nucleus"/>
    <property type="evidence" value="ECO:0007669"/>
    <property type="project" value="UniProtKB-ARBA"/>
</dbReference>
<dbReference type="GO" id="GO:0016787">
    <property type="term" value="F:hydrolase activity"/>
    <property type="evidence" value="ECO:0007669"/>
    <property type="project" value="UniProtKB-KW"/>
</dbReference>
<evidence type="ECO:0000256" key="2">
    <source>
        <dbReference type="ARBA" id="ARBA00022695"/>
    </source>
</evidence>
<dbReference type="InterPro" id="IPR012337">
    <property type="entry name" value="RNaseH-like_sf"/>
</dbReference>
<evidence type="ECO:0000259" key="15">
    <source>
        <dbReference type="PROSITE" id="PS50994"/>
    </source>
</evidence>
<keyword evidence="2" id="KW-0548">Nucleotidyltransferase</keyword>
<evidence type="ECO:0000256" key="6">
    <source>
        <dbReference type="ARBA" id="ARBA00022801"/>
    </source>
</evidence>
<keyword evidence="12" id="KW-0233">DNA recombination</keyword>
<dbReference type="GO" id="GO:0004519">
    <property type="term" value="F:endonuclease activity"/>
    <property type="evidence" value="ECO:0007669"/>
    <property type="project" value="UniProtKB-KW"/>
</dbReference>
<evidence type="ECO:0000313" key="16">
    <source>
        <dbReference type="EMBL" id="MBW0479793.1"/>
    </source>
</evidence>
<dbReference type="AlphaFoldDB" id="A0A9Q3C9S3"/>
<gene>
    <name evidence="16" type="ORF">O181_019508</name>
</gene>
<keyword evidence="17" id="KW-1185">Reference proteome</keyword>
<dbReference type="GO" id="GO:0003887">
    <property type="term" value="F:DNA-directed DNA polymerase activity"/>
    <property type="evidence" value="ECO:0007669"/>
    <property type="project" value="UniProtKB-KW"/>
</dbReference>
<evidence type="ECO:0000256" key="4">
    <source>
        <dbReference type="ARBA" id="ARBA00022723"/>
    </source>
</evidence>
<evidence type="ECO:0000256" key="7">
    <source>
        <dbReference type="ARBA" id="ARBA00022842"/>
    </source>
</evidence>
<dbReference type="SUPFAM" id="SSF53098">
    <property type="entry name" value="Ribonuclease H-like"/>
    <property type="match status" value="1"/>
</dbReference>
<dbReference type="GO" id="GO:0006310">
    <property type="term" value="P:DNA recombination"/>
    <property type="evidence" value="ECO:0007669"/>
    <property type="project" value="UniProtKB-KW"/>
</dbReference>
<dbReference type="Proteomes" id="UP000765509">
    <property type="component" value="Unassembled WGS sequence"/>
</dbReference>
<accession>A0A9Q3C9S3</accession>
<keyword evidence="6" id="KW-0378">Hydrolase</keyword>
<dbReference type="Gene3D" id="3.30.420.10">
    <property type="entry name" value="Ribonuclease H-like superfamily/Ribonuclease H"/>
    <property type="match status" value="1"/>
</dbReference>
<evidence type="ECO:0000313" key="17">
    <source>
        <dbReference type="Proteomes" id="UP000765509"/>
    </source>
</evidence>
<dbReference type="GO" id="GO:0046872">
    <property type="term" value="F:metal ion binding"/>
    <property type="evidence" value="ECO:0007669"/>
    <property type="project" value="UniProtKB-KW"/>
</dbReference>
<feature type="domain" description="Integrase catalytic" evidence="15">
    <location>
        <begin position="4"/>
        <end position="124"/>
    </location>
</feature>
<comment type="caution">
    <text evidence="16">The sequence shown here is derived from an EMBL/GenBank/DDBJ whole genome shotgun (WGS) entry which is preliminary data.</text>
</comment>
<keyword evidence="11" id="KW-0239">DNA-directed DNA polymerase</keyword>
<dbReference type="InterPro" id="IPR039537">
    <property type="entry name" value="Retrotran_Ty1/copia-like"/>
</dbReference>
<dbReference type="GO" id="GO:0003964">
    <property type="term" value="F:RNA-directed DNA polymerase activity"/>
    <property type="evidence" value="ECO:0007669"/>
    <property type="project" value="UniProtKB-KW"/>
</dbReference>
<name>A0A9Q3C9S3_9BASI</name>
<evidence type="ECO:0000256" key="8">
    <source>
        <dbReference type="ARBA" id="ARBA00022884"/>
    </source>
</evidence>
<evidence type="ECO:0000256" key="3">
    <source>
        <dbReference type="ARBA" id="ARBA00022722"/>
    </source>
</evidence>
<keyword evidence="1" id="KW-0815">Transposition</keyword>
<dbReference type="GO" id="GO:0032196">
    <property type="term" value="P:transposition"/>
    <property type="evidence" value="ECO:0007669"/>
    <property type="project" value="UniProtKB-KW"/>
</dbReference>
<dbReference type="PROSITE" id="PS50994">
    <property type="entry name" value="INTEGRASE"/>
    <property type="match status" value="1"/>
</dbReference>
<keyword evidence="4" id="KW-0479">Metal-binding</keyword>
<proteinExistence type="predicted"/>